<dbReference type="GO" id="GO:0016491">
    <property type="term" value="F:oxidoreductase activity"/>
    <property type="evidence" value="ECO:0007669"/>
    <property type="project" value="UniProtKB-KW"/>
</dbReference>
<evidence type="ECO:0000256" key="3">
    <source>
        <dbReference type="ARBA" id="ARBA00022617"/>
    </source>
</evidence>
<proteinExistence type="predicted"/>
<dbReference type="Pfam" id="PF07992">
    <property type="entry name" value="Pyr_redox_2"/>
    <property type="match status" value="1"/>
</dbReference>
<dbReference type="GO" id="GO:0046872">
    <property type="term" value="F:metal ion binding"/>
    <property type="evidence" value="ECO:0007669"/>
    <property type="project" value="UniProtKB-KW"/>
</dbReference>
<evidence type="ECO:0000256" key="4">
    <source>
        <dbReference type="ARBA" id="ARBA00022723"/>
    </source>
</evidence>
<comment type="cofactor">
    <cofactor evidence="1">
        <name>siroheme</name>
        <dbReference type="ChEBI" id="CHEBI:60052"/>
    </cofactor>
</comment>
<comment type="pathway">
    <text evidence="2">Nitrogen metabolism; nitrate reduction (assimilation).</text>
</comment>
<evidence type="ECO:0000256" key="6">
    <source>
        <dbReference type="ARBA" id="ARBA00023004"/>
    </source>
</evidence>
<dbReference type="PRINTS" id="PR00469">
    <property type="entry name" value="PNDRDTASEII"/>
</dbReference>
<feature type="domain" description="FAD/NAD(P)-binding" evidence="8">
    <location>
        <begin position="7"/>
        <end position="187"/>
    </location>
</feature>
<dbReference type="Gene3D" id="3.50.50.60">
    <property type="entry name" value="FAD/NAD(P)-binding domain"/>
    <property type="match status" value="2"/>
</dbReference>
<dbReference type="InterPro" id="IPR052034">
    <property type="entry name" value="NasD-like"/>
</dbReference>
<sequence length="190" mass="20515">MSNKQTLVVIGNGMVGQNFLVSLMASDIEDNYDVVTFCEEAIPAYDRVHLSEYFAGKSAAELSLVEEGFFENNNITIHLSDKATMIDRENKTVTSEKGKVIAYDKLVLATGSNAFIPPIPGNDRENCIAYRTIDDLDDMKEAAKISKVGAVVGGGLLGLEAAKALQDLDLITHVVQFGPRLMSAQLDDGG</sequence>
<dbReference type="PANTHER" id="PTHR43809:SF1">
    <property type="entry name" value="NITRITE REDUCTASE (NADH) LARGE SUBUNIT"/>
    <property type="match status" value="1"/>
</dbReference>
<dbReference type="InterPro" id="IPR036188">
    <property type="entry name" value="FAD/NAD-bd_sf"/>
</dbReference>
<organism evidence="9">
    <name type="scientific">marine sediment metagenome</name>
    <dbReference type="NCBI Taxonomy" id="412755"/>
    <lineage>
        <taxon>unclassified sequences</taxon>
        <taxon>metagenomes</taxon>
        <taxon>ecological metagenomes</taxon>
    </lineage>
</organism>
<evidence type="ECO:0000259" key="8">
    <source>
        <dbReference type="Pfam" id="PF07992"/>
    </source>
</evidence>
<dbReference type="GO" id="GO:0051536">
    <property type="term" value="F:iron-sulfur cluster binding"/>
    <property type="evidence" value="ECO:0007669"/>
    <property type="project" value="UniProtKB-KW"/>
</dbReference>
<comment type="caution">
    <text evidence="9">The sequence shown here is derived from an EMBL/GenBank/DDBJ whole genome shotgun (WGS) entry which is preliminary data.</text>
</comment>
<evidence type="ECO:0000256" key="1">
    <source>
        <dbReference type="ARBA" id="ARBA00001929"/>
    </source>
</evidence>
<accession>A0A0F9MRC0</accession>
<feature type="non-terminal residue" evidence="9">
    <location>
        <position position="190"/>
    </location>
</feature>
<gene>
    <name evidence="9" type="ORF">LCGC14_1122630</name>
</gene>
<name>A0A0F9MRC0_9ZZZZ</name>
<dbReference type="AlphaFoldDB" id="A0A0F9MRC0"/>
<dbReference type="PANTHER" id="PTHR43809">
    <property type="entry name" value="NITRITE REDUCTASE (NADH) LARGE SUBUNIT"/>
    <property type="match status" value="1"/>
</dbReference>
<evidence type="ECO:0000256" key="2">
    <source>
        <dbReference type="ARBA" id="ARBA00005096"/>
    </source>
</evidence>
<dbReference type="InterPro" id="IPR023753">
    <property type="entry name" value="FAD/NAD-binding_dom"/>
</dbReference>
<keyword evidence="5" id="KW-0560">Oxidoreductase</keyword>
<evidence type="ECO:0000256" key="7">
    <source>
        <dbReference type="ARBA" id="ARBA00023014"/>
    </source>
</evidence>
<keyword evidence="3" id="KW-0349">Heme</keyword>
<dbReference type="PRINTS" id="PR00368">
    <property type="entry name" value="FADPNR"/>
</dbReference>
<reference evidence="9" key="1">
    <citation type="journal article" date="2015" name="Nature">
        <title>Complex archaea that bridge the gap between prokaryotes and eukaryotes.</title>
        <authorList>
            <person name="Spang A."/>
            <person name="Saw J.H."/>
            <person name="Jorgensen S.L."/>
            <person name="Zaremba-Niedzwiedzka K."/>
            <person name="Martijn J."/>
            <person name="Lind A.E."/>
            <person name="van Eijk R."/>
            <person name="Schleper C."/>
            <person name="Guy L."/>
            <person name="Ettema T.J."/>
        </authorList>
    </citation>
    <scope>NUCLEOTIDE SEQUENCE</scope>
</reference>
<dbReference type="EMBL" id="LAZR01005202">
    <property type="protein sequence ID" value="KKN01942.1"/>
    <property type="molecule type" value="Genomic_DNA"/>
</dbReference>
<keyword evidence="6" id="KW-0408">Iron</keyword>
<dbReference type="SUPFAM" id="SSF51905">
    <property type="entry name" value="FAD/NAD(P)-binding domain"/>
    <property type="match status" value="1"/>
</dbReference>
<keyword evidence="4" id="KW-0479">Metal-binding</keyword>
<keyword evidence="7" id="KW-0411">Iron-sulfur</keyword>
<evidence type="ECO:0000256" key="5">
    <source>
        <dbReference type="ARBA" id="ARBA00023002"/>
    </source>
</evidence>
<evidence type="ECO:0000313" key="9">
    <source>
        <dbReference type="EMBL" id="KKN01942.1"/>
    </source>
</evidence>
<protein>
    <recommendedName>
        <fullName evidence="8">FAD/NAD(P)-binding domain-containing protein</fullName>
    </recommendedName>
</protein>